<evidence type="ECO:0000313" key="1">
    <source>
        <dbReference type="EMBL" id="KAK4816603.1"/>
    </source>
</evidence>
<evidence type="ECO:0000313" key="2">
    <source>
        <dbReference type="Proteomes" id="UP001333110"/>
    </source>
</evidence>
<reference evidence="1 2" key="1">
    <citation type="journal article" date="2023" name="J. Hered.">
        <title>Chromosome-level genome of the wood stork (Mycteria americana) provides insight into avian chromosome evolution.</title>
        <authorList>
            <person name="Flamio R. Jr."/>
            <person name="Ramstad K.M."/>
        </authorList>
    </citation>
    <scope>NUCLEOTIDE SEQUENCE [LARGE SCALE GENOMIC DNA]</scope>
    <source>
        <strain evidence="1">JAX WOST 10</strain>
    </source>
</reference>
<gene>
    <name evidence="1" type="ORF">QYF61_018651</name>
</gene>
<comment type="caution">
    <text evidence="1">The sequence shown here is derived from an EMBL/GenBank/DDBJ whole genome shotgun (WGS) entry which is preliminary data.</text>
</comment>
<dbReference type="Proteomes" id="UP001333110">
    <property type="component" value="Unassembled WGS sequence"/>
</dbReference>
<protein>
    <submittedName>
        <fullName evidence="1">Uncharacterized protein</fullName>
    </submittedName>
</protein>
<accession>A0AAN7S306</accession>
<name>A0AAN7S306_MYCAM</name>
<organism evidence="1 2">
    <name type="scientific">Mycteria americana</name>
    <name type="common">Wood stork</name>
    <dbReference type="NCBI Taxonomy" id="33587"/>
    <lineage>
        <taxon>Eukaryota</taxon>
        <taxon>Metazoa</taxon>
        <taxon>Chordata</taxon>
        <taxon>Craniata</taxon>
        <taxon>Vertebrata</taxon>
        <taxon>Euteleostomi</taxon>
        <taxon>Archelosauria</taxon>
        <taxon>Archosauria</taxon>
        <taxon>Dinosauria</taxon>
        <taxon>Saurischia</taxon>
        <taxon>Theropoda</taxon>
        <taxon>Coelurosauria</taxon>
        <taxon>Aves</taxon>
        <taxon>Neognathae</taxon>
        <taxon>Neoaves</taxon>
        <taxon>Aequornithes</taxon>
        <taxon>Ciconiiformes</taxon>
        <taxon>Ciconiidae</taxon>
        <taxon>Mycteria</taxon>
    </lineage>
</organism>
<dbReference type="AlphaFoldDB" id="A0AAN7S306"/>
<proteinExistence type="predicted"/>
<dbReference type="EMBL" id="JAUNZN010000009">
    <property type="protein sequence ID" value="KAK4816603.1"/>
    <property type="molecule type" value="Genomic_DNA"/>
</dbReference>
<sequence>MLAGPDPLVILYMPCDSTQDDLLHQLPRHRAQDMIGFLGCKCTLLAHVQLFIHQYPQVLLHRAALNPLIPQSVLTLGIAPTQMQDLACGLVQLCDVHRGSLLKHVKVPLDGTPSLKPINCTTHLGVIHKLAEGALNPTVFVIDEEIK</sequence>
<keyword evidence="2" id="KW-1185">Reference proteome</keyword>